<sequence length="53" mass="6257">MAKTPGALIMKRTFQPNNRRRHMKHGFRQRMRTRAGRALINRRRAKGRKSLAA</sequence>
<dbReference type="HAMAP" id="MF_00391">
    <property type="entry name" value="Ribosomal_bL34"/>
    <property type="match status" value="1"/>
</dbReference>
<evidence type="ECO:0000313" key="8">
    <source>
        <dbReference type="Proteomes" id="UP000029078"/>
    </source>
</evidence>
<dbReference type="GO" id="GO:0003735">
    <property type="term" value="F:structural constituent of ribosome"/>
    <property type="evidence" value="ECO:0007669"/>
    <property type="project" value="InterPro"/>
</dbReference>
<name>A0A087CT67_BIFRU</name>
<dbReference type="PANTHER" id="PTHR14503:SF4">
    <property type="entry name" value="LARGE RIBOSOMAL SUBUNIT PROTEIN BL34M"/>
    <property type="match status" value="1"/>
</dbReference>
<dbReference type="Pfam" id="PF00468">
    <property type="entry name" value="Ribosomal_L34"/>
    <property type="match status" value="1"/>
</dbReference>
<reference evidence="7 8" key="1">
    <citation type="submission" date="2014-03" db="EMBL/GenBank/DDBJ databases">
        <title>Genomics of Bifidobacteria.</title>
        <authorList>
            <person name="Ventura M."/>
            <person name="Milani C."/>
            <person name="Lugli G.A."/>
        </authorList>
    </citation>
    <scope>NUCLEOTIDE SEQUENCE [LARGE SCALE GENOMIC DNA]</scope>
    <source>
        <strain evidence="7 8">LMG 21811</strain>
    </source>
</reference>
<evidence type="ECO:0000256" key="6">
    <source>
        <dbReference type="SAM" id="MobiDB-lite"/>
    </source>
</evidence>
<evidence type="ECO:0000256" key="4">
    <source>
        <dbReference type="ARBA" id="ARBA00035177"/>
    </source>
</evidence>
<keyword evidence="8" id="KW-1185">Reference proteome</keyword>
<dbReference type="NCBIfam" id="TIGR01030">
    <property type="entry name" value="rpmH_bact"/>
    <property type="match status" value="1"/>
</dbReference>
<dbReference type="FunFam" id="1.10.287.3980:FF:000001">
    <property type="entry name" value="Mitochondrial ribosomal protein L34"/>
    <property type="match status" value="1"/>
</dbReference>
<gene>
    <name evidence="5" type="primary">rpmH</name>
    <name evidence="7" type="ORF">BRUM_1798</name>
</gene>
<dbReference type="AlphaFoldDB" id="A0A087CT67"/>
<dbReference type="Gene3D" id="1.10.287.3980">
    <property type="match status" value="1"/>
</dbReference>
<comment type="similarity">
    <text evidence="1 5">Belongs to the bacterial ribosomal protein bL34 family.</text>
</comment>
<evidence type="ECO:0000256" key="1">
    <source>
        <dbReference type="ARBA" id="ARBA00010111"/>
    </source>
</evidence>
<dbReference type="STRING" id="78346.BRUM_1798"/>
<dbReference type="GO" id="GO:0006412">
    <property type="term" value="P:translation"/>
    <property type="evidence" value="ECO:0007669"/>
    <property type="project" value="UniProtKB-UniRule"/>
</dbReference>
<protein>
    <recommendedName>
        <fullName evidence="4 5">Large ribosomal subunit protein bL34</fullName>
    </recommendedName>
</protein>
<evidence type="ECO:0000256" key="5">
    <source>
        <dbReference type="HAMAP-Rule" id="MF_00391"/>
    </source>
</evidence>
<comment type="caution">
    <text evidence="7">The sequence shown here is derived from an EMBL/GenBank/DDBJ whole genome shotgun (WGS) entry which is preliminary data.</text>
</comment>
<feature type="region of interest" description="Disordered" evidence="6">
    <location>
        <begin position="18"/>
        <end position="53"/>
    </location>
</feature>
<dbReference type="GO" id="GO:1990904">
    <property type="term" value="C:ribonucleoprotein complex"/>
    <property type="evidence" value="ECO:0007669"/>
    <property type="project" value="UniProtKB-KW"/>
</dbReference>
<dbReference type="InterPro" id="IPR020939">
    <property type="entry name" value="Ribosomal_bL34_CS"/>
</dbReference>
<keyword evidence="3 5" id="KW-0687">Ribonucleoprotein</keyword>
<evidence type="ECO:0000256" key="3">
    <source>
        <dbReference type="ARBA" id="ARBA00023274"/>
    </source>
</evidence>
<dbReference type="InterPro" id="IPR000271">
    <property type="entry name" value="Ribosomal_bL34"/>
</dbReference>
<evidence type="ECO:0000256" key="2">
    <source>
        <dbReference type="ARBA" id="ARBA00022980"/>
    </source>
</evidence>
<evidence type="ECO:0000313" key="7">
    <source>
        <dbReference type="EMBL" id="KFI86467.1"/>
    </source>
</evidence>
<organism evidence="7 8">
    <name type="scientific">Bifidobacterium ruminantium</name>
    <dbReference type="NCBI Taxonomy" id="78346"/>
    <lineage>
        <taxon>Bacteria</taxon>
        <taxon>Bacillati</taxon>
        <taxon>Actinomycetota</taxon>
        <taxon>Actinomycetes</taxon>
        <taxon>Bifidobacteriales</taxon>
        <taxon>Bifidobacteriaceae</taxon>
        <taxon>Bifidobacterium</taxon>
    </lineage>
</organism>
<dbReference type="eggNOG" id="COG0230">
    <property type="taxonomic scope" value="Bacteria"/>
</dbReference>
<proteinExistence type="inferred from homology"/>
<keyword evidence="2 5" id="KW-0689">Ribosomal protein</keyword>
<accession>A0A087CT67</accession>
<dbReference type="GO" id="GO:0005840">
    <property type="term" value="C:ribosome"/>
    <property type="evidence" value="ECO:0007669"/>
    <property type="project" value="UniProtKB-KW"/>
</dbReference>
<dbReference type="EMBL" id="JGZL01000014">
    <property type="protein sequence ID" value="KFI86467.1"/>
    <property type="molecule type" value="Genomic_DNA"/>
</dbReference>
<dbReference type="PROSITE" id="PS00784">
    <property type="entry name" value="RIBOSOMAL_L34"/>
    <property type="match status" value="1"/>
</dbReference>
<dbReference type="PANTHER" id="PTHR14503">
    <property type="entry name" value="MITOCHONDRIAL RIBOSOMAL PROTEIN 34 FAMILY MEMBER"/>
    <property type="match status" value="1"/>
</dbReference>
<dbReference type="Proteomes" id="UP000029078">
    <property type="component" value="Unassembled WGS sequence"/>
</dbReference>